<dbReference type="AlphaFoldDB" id="A0A7T8KH04"/>
<evidence type="ECO:0000313" key="2">
    <source>
        <dbReference type="EMBL" id="QQP55676.1"/>
    </source>
</evidence>
<organism evidence="2 3">
    <name type="scientific">Caligus rogercresseyi</name>
    <name type="common">Sea louse</name>
    <dbReference type="NCBI Taxonomy" id="217165"/>
    <lineage>
        <taxon>Eukaryota</taxon>
        <taxon>Metazoa</taxon>
        <taxon>Ecdysozoa</taxon>
        <taxon>Arthropoda</taxon>
        <taxon>Crustacea</taxon>
        <taxon>Multicrustacea</taxon>
        <taxon>Hexanauplia</taxon>
        <taxon>Copepoda</taxon>
        <taxon>Siphonostomatoida</taxon>
        <taxon>Caligidae</taxon>
        <taxon>Caligus</taxon>
    </lineage>
</organism>
<name>A0A7T8KH04_CALRO</name>
<accession>A0A7T8KH04</accession>
<feature type="compositionally biased region" description="Polar residues" evidence="1">
    <location>
        <begin position="1"/>
        <end position="11"/>
    </location>
</feature>
<gene>
    <name evidence="2" type="ORF">FKW44_000096</name>
</gene>
<feature type="region of interest" description="Disordered" evidence="1">
    <location>
        <begin position="1"/>
        <end position="51"/>
    </location>
</feature>
<evidence type="ECO:0000313" key="3">
    <source>
        <dbReference type="Proteomes" id="UP000595437"/>
    </source>
</evidence>
<dbReference type="Proteomes" id="UP000595437">
    <property type="component" value="Chromosome 1"/>
</dbReference>
<reference evidence="3" key="1">
    <citation type="submission" date="2021-01" db="EMBL/GenBank/DDBJ databases">
        <title>Caligus Genome Assembly.</title>
        <authorList>
            <person name="Gallardo-Escarate C."/>
        </authorList>
    </citation>
    <scope>NUCLEOTIDE SEQUENCE [LARGE SCALE GENOMIC DNA]</scope>
</reference>
<protein>
    <submittedName>
        <fullName evidence="2">Uncharacterized protein</fullName>
    </submittedName>
</protein>
<feature type="non-terminal residue" evidence="2">
    <location>
        <position position="95"/>
    </location>
</feature>
<proteinExistence type="predicted"/>
<evidence type="ECO:0000256" key="1">
    <source>
        <dbReference type="SAM" id="MobiDB-lite"/>
    </source>
</evidence>
<dbReference type="EMBL" id="CP045890">
    <property type="protein sequence ID" value="QQP55676.1"/>
    <property type="molecule type" value="Genomic_DNA"/>
</dbReference>
<sequence>MDSGPESSSVSPRVLLSGESPDEPLPAPSNEDGYLGDCSSDGGNEKNFPMPSEVLISSRLEQPDLSFKGPTWADALYDIPRTGGPKGLPFGEKAP</sequence>
<dbReference type="OrthoDB" id="6346951at2759"/>
<keyword evidence="3" id="KW-1185">Reference proteome</keyword>